<evidence type="ECO:0000313" key="2">
    <source>
        <dbReference type="EMBL" id="GMF20517.1"/>
    </source>
</evidence>
<protein>
    <submittedName>
        <fullName evidence="2">Unnamed protein product</fullName>
    </submittedName>
</protein>
<name>A0A9W6TUX5_9STRA</name>
<feature type="region of interest" description="Disordered" evidence="1">
    <location>
        <begin position="135"/>
        <end position="160"/>
    </location>
</feature>
<feature type="compositionally biased region" description="Basic and acidic residues" evidence="1">
    <location>
        <begin position="135"/>
        <end position="146"/>
    </location>
</feature>
<accession>A0A9W6TUX5</accession>
<organism evidence="2 3">
    <name type="scientific">Phytophthora fragariaefolia</name>
    <dbReference type="NCBI Taxonomy" id="1490495"/>
    <lineage>
        <taxon>Eukaryota</taxon>
        <taxon>Sar</taxon>
        <taxon>Stramenopiles</taxon>
        <taxon>Oomycota</taxon>
        <taxon>Peronosporomycetes</taxon>
        <taxon>Peronosporales</taxon>
        <taxon>Peronosporaceae</taxon>
        <taxon>Phytophthora</taxon>
    </lineage>
</organism>
<proteinExistence type="predicted"/>
<dbReference type="OrthoDB" id="129607at2759"/>
<gene>
    <name evidence="2" type="ORF">Pfra01_000247700</name>
</gene>
<evidence type="ECO:0000256" key="1">
    <source>
        <dbReference type="SAM" id="MobiDB-lite"/>
    </source>
</evidence>
<dbReference type="Proteomes" id="UP001165121">
    <property type="component" value="Unassembled WGS sequence"/>
</dbReference>
<evidence type="ECO:0000313" key="3">
    <source>
        <dbReference type="Proteomes" id="UP001165121"/>
    </source>
</evidence>
<comment type="caution">
    <text evidence="2">The sequence shown here is derived from an EMBL/GenBank/DDBJ whole genome shotgun (WGS) entry which is preliminary data.</text>
</comment>
<keyword evidence="3" id="KW-1185">Reference proteome</keyword>
<sequence>MLYSQQQGHCDAQNAALMAVQASAEANMRRLTEQQRTGFEEVEANIASNLEAISTHIHQVVEGQLAVLRGEMRPGEDIDHLVQRMVEVSSSGAAESIKWPWNLSWIAHGLRCSVCETNPVDEVIKAVIRDVRHGEMDEKSKLEQETQRSQNPTISGPDRLDSAAQINATIERSIQAAANTIRNVIKIGVRDLNAISDSPRERQQLFDDAEGKDDNADEEKMIVVDDPQCCWERLLGEDVHDDGLEELAVSHPRTCGHEECIGLQQMQFPVEIPATYRLGQKIDVDVDVVSSPANVVLVLQTPLIQELGRPTPVQQEQSWRLDGPANLLPPPISSIQHDEQRRLGHRQPVHHALRHLVDSQQQQLSQRAEVAARRHLAKTKRRTW</sequence>
<dbReference type="AlphaFoldDB" id="A0A9W6TUX5"/>
<reference evidence="2" key="1">
    <citation type="submission" date="2023-04" db="EMBL/GenBank/DDBJ databases">
        <title>Phytophthora fragariaefolia NBRC 109709.</title>
        <authorList>
            <person name="Ichikawa N."/>
            <person name="Sato H."/>
            <person name="Tonouchi N."/>
        </authorList>
    </citation>
    <scope>NUCLEOTIDE SEQUENCE</scope>
    <source>
        <strain evidence="2">NBRC 109709</strain>
    </source>
</reference>
<dbReference type="EMBL" id="BSXT01000198">
    <property type="protein sequence ID" value="GMF20517.1"/>
    <property type="molecule type" value="Genomic_DNA"/>
</dbReference>